<sequence length="109" mass="12553">MQKLPEVELYSSKIGPWLSDASNAKWHMVTEIAPWKKCEANKPIYSVNYVENMATWLIKKHAKYKDVKSKKALIVKINNNTNNNNTVKEDPTTNRIREFTTINSSANID</sequence>
<evidence type="ECO:0000313" key="2">
    <source>
        <dbReference type="Proteomes" id="UP001153954"/>
    </source>
</evidence>
<dbReference type="Proteomes" id="UP001153954">
    <property type="component" value="Unassembled WGS sequence"/>
</dbReference>
<accession>A0AAU9TNJ2</accession>
<name>A0AAU9TNJ2_EUPED</name>
<comment type="caution">
    <text evidence="1">The sequence shown here is derived from an EMBL/GenBank/DDBJ whole genome shotgun (WGS) entry which is preliminary data.</text>
</comment>
<organism evidence="1 2">
    <name type="scientific">Euphydryas editha</name>
    <name type="common">Edith's checkerspot</name>
    <dbReference type="NCBI Taxonomy" id="104508"/>
    <lineage>
        <taxon>Eukaryota</taxon>
        <taxon>Metazoa</taxon>
        <taxon>Ecdysozoa</taxon>
        <taxon>Arthropoda</taxon>
        <taxon>Hexapoda</taxon>
        <taxon>Insecta</taxon>
        <taxon>Pterygota</taxon>
        <taxon>Neoptera</taxon>
        <taxon>Endopterygota</taxon>
        <taxon>Lepidoptera</taxon>
        <taxon>Glossata</taxon>
        <taxon>Ditrysia</taxon>
        <taxon>Papilionoidea</taxon>
        <taxon>Nymphalidae</taxon>
        <taxon>Nymphalinae</taxon>
        <taxon>Euphydryas</taxon>
    </lineage>
</organism>
<dbReference type="EMBL" id="CAKOGL010000006">
    <property type="protein sequence ID" value="CAH2087120.1"/>
    <property type="molecule type" value="Genomic_DNA"/>
</dbReference>
<reference evidence="1" key="1">
    <citation type="submission" date="2022-03" db="EMBL/GenBank/DDBJ databases">
        <authorList>
            <person name="Tunstrom K."/>
        </authorList>
    </citation>
    <scope>NUCLEOTIDE SEQUENCE</scope>
</reference>
<protein>
    <submittedName>
        <fullName evidence="1">Uncharacterized protein</fullName>
    </submittedName>
</protein>
<proteinExistence type="predicted"/>
<gene>
    <name evidence="1" type="ORF">EEDITHA_LOCUS3413</name>
</gene>
<keyword evidence="2" id="KW-1185">Reference proteome</keyword>
<dbReference type="AlphaFoldDB" id="A0AAU9TNJ2"/>
<evidence type="ECO:0000313" key="1">
    <source>
        <dbReference type="EMBL" id="CAH2087120.1"/>
    </source>
</evidence>